<evidence type="ECO:0000256" key="1">
    <source>
        <dbReference type="ARBA" id="ARBA00000073"/>
    </source>
</evidence>
<dbReference type="InterPro" id="IPR006225">
    <property type="entry name" value="PsdUridine_synth_RluC/D"/>
</dbReference>
<comment type="catalytic activity">
    <reaction evidence="1 5">
        <text>a uridine in RNA = a pseudouridine in RNA</text>
        <dbReference type="Rhea" id="RHEA:48348"/>
        <dbReference type="Rhea" id="RHEA-COMP:12068"/>
        <dbReference type="Rhea" id="RHEA-COMP:12069"/>
        <dbReference type="ChEBI" id="CHEBI:65314"/>
        <dbReference type="ChEBI" id="CHEBI:65315"/>
    </reaction>
</comment>
<reference evidence="7" key="1">
    <citation type="submission" date="2020-08" db="EMBL/GenBank/DDBJ databases">
        <title>Genome public.</title>
        <authorList>
            <person name="Liu C."/>
            <person name="Sun Q."/>
        </authorList>
    </citation>
    <scope>NUCLEOTIDE SEQUENCE</scope>
    <source>
        <strain evidence="7">NSJ-51</strain>
    </source>
</reference>
<dbReference type="AlphaFoldDB" id="A0A8J6JHL2"/>
<comment type="similarity">
    <text evidence="2 5">Belongs to the pseudouridine synthase RluA family.</text>
</comment>
<dbReference type="InterPro" id="IPR050188">
    <property type="entry name" value="RluA_PseudoU_synthase"/>
</dbReference>
<keyword evidence="8" id="KW-1185">Reference proteome</keyword>
<dbReference type="PROSITE" id="PS01129">
    <property type="entry name" value="PSI_RLU"/>
    <property type="match status" value="1"/>
</dbReference>
<dbReference type="InterPro" id="IPR006224">
    <property type="entry name" value="PsdUridine_synth_RluA-like_CS"/>
</dbReference>
<dbReference type="RefSeq" id="WP_186908616.1">
    <property type="nucleotide sequence ID" value="NZ_JACOPP010000025.1"/>
</dbReference>
<dbReference type="InterPro" id="IPR020103">
    <property type="entry name" value="PsdUridine_synth_cat_dom_sf"/>
</dbReference>
<dbReference type="InterPro" id="IPR006145">
    <property type="entry name" value="PsdUridine_synth_RsuA/RluA"/>
</dbReference>
<dbReference type="SUPFAM" id="SSF55120">
    <property type="entry name" value="Pseudouridine synthase"/>
    <property type="match status" value="1"/>
</dbReference>
<dbReference type="Proteomes" id="UP000661435">
    <property type="component" value="Unassembled WGS sequence"/>
</dbReference>
<organism evidence="7 8">
    <name type="scientific">Lawsonibacter hominis</name>
    <dbReference type="NCBI Taxonomy" id="2763053"/>
    <lineage>
        <taxon>Bacteria</taxon>
        <taxon>Bacillati</taxon>
        <taxon>Bacillota</taxon>
        <taxon>Clostridia</taxon>
        <taxon>Eubacteriales</taxon>
        <taxon>Oscillospiraceae</taxon>
        <taxon>Lawsonibacter</taxon>
    </lineage>
</organism>
<proteinExistence type="inferred from homology"/>
<dbReference type="CDD" id="cd02869">
    <property type="entry name" value="PseudoU_synth_RluA_like"/>
    <property type="match status" value="1"/>
</dbReference>
<name>A0A8J6JHL2_9FIRM</name>
<feature type="domain" description="Pseudouridine synthase RsuA/RluA-like" evidence="6">
    <location>
        <begin position="94"/>
        <end position="245"/>
    </location>
</feature>
<evidence type="ECO:0000256" key="3">
    <source>
        <dbReference type="ARBA" id="ARBA00023235"/>
    </source>
</evidence>
<sequence>MAEHAPRRLALTVAPEQAGKTVDTLLRRGLGLSGTLIRHVKWLEDGILLDGVRVHTDRRAAAGQLLSVRVSDDVRRSGIVSAPGALDIVYEDADLLVLNKAPGVPCHPGPGHFDDTLGNFLLYYYDQSGECADYHPVHRLDRGTSGLMVVAKHPHAQERLKRALHTSAFRRGYLAVCQGVPVPAEGVVDAPIGPVPGSLMARRIDPAGQSARTRYQVLCAAHGRALVRLELDTGRTHQIRVHMASLGCPLTGDFLYGTEERALISRPALHSARLSLRHPITGAALSWQLPLPEDMKRLLE</sequence>
<evidence type="ECO:0000256" key="5">
    <source>
        <dbReference type="RuleBase" id="RU362028"/>
    </source>
</evidence>
<dbReference type="PANTHER" id="PTHR21600">
    <property type="entry name" value="MITOCHONDRIAL RNA PSEUDOURIDINE SYNTHASE"/>
    <property type="match status" value="1"/>
</dbReference>
<dbReference type="GO" id="GO:0140098">
    <property type="term" value="F:catalytic activity, acting on RNA"/>
    <property type="evidence" value="ECO:0007669"/>
    <property type="project" value="UniProtKB-ARBA"/>
</dbReference>
<dbReference type="EC" id="5.4.99.-" evidence="5"/>
<protein>
    <recommendedName>
        <fullName evidence="5">Pseudouridine synthase</fullName>
        <ecNumber evidence="5">5.4.99.-</ecNumber>
    </recommendedName>
</protein>
<keyword evidence="3 5" id="KW-0413">Isomerase</keyword>
<dbReference type="GO" id="GO:0003723">
    <property type="term" value="F:RNA binding"/>
    <property type="evidence" value="ECO:0007669"/>
    <property type="project" value="InterPro"/>
</dbReference>
<comment type="caution">
    <text evidence="7">The sequence shown here is derived from an EMBL/GenBank/DDBJ whole genome shotgun (WGS) entry which is preliminary data.</text>
</comment>
<gene>
    <name evidence="7" type="ORF">H8S57_13805</name>
</gene>
<feature type="active site" evidence="4">
    <location>
        <position position="141"/>
    </location>
</feature>
<dbReference type="Pfam" id="PF00849">
    <property type="entry name" value="PseudoU_synth_2"/>
    <property type="match status" value="1"/>
</dbReference>
<dbReference type="Gene3D" id="3.30.2350.10">
    <property type="entry name" value="Pseudouridine synthase"/>
    <property type="match status" value="1"/>
</dbReference>
<evidence type="ECO:0000313" key="8">
    <source>
        <dbReference type="Proteomes" id="UP000661435"/>
    </source>
</evidence>
<dbReference type="NCBIfam" id="TIGR00005">
    <property type="entry name" value="rluA_subfam"/>
    <property type="match status" value="1"/>
</dbReference>
<evidence type="ECO:0000313" key="7">
    <source>
        <dbReference type="EMBL" id="MBC5734789.1"/>
    </source>
</evidence>
<dbReference type="PANTHER" id="PTHR21600:SF44">
    <property type="entry name" value="RIBOSOMAL LARGE SUBUNIT PSEUDOURIDINE SYNTHASE D"/>
    <property type="match status" value="1"/>
</dbReference>
<accession>A0A8J6JHL2</accession>
<dbReference type="EMBL" id="JACOPP010000025">
    <property type="protein sequence ID" value="MBC5734789.1"/>
    <property type="molecule type" value="Genomic_DNA"/>
</dbReference>
<evidence type="ECO:0000256" key="4">
    <source>
        <dbReference type="PIRSR" id="PIRSR606225-1"/>
    </source>
</evidence>
<evidence type="ECO:0000259" key="6">
    <source>
        <dbReference type="Pfam" id="PF00849"/>
    </source>
</evidence>
<evidence type="ECO:0000256" key="2">
    <source>
        <dbReference type="ARBA" id="ARBA00010876"/>
    </source>
</evidence>
<dbReference type="GO" id="GO:0009982">
    <property type="term" value="F:pseudouridine synthase activity"/>
    <property type="evidence" value="ECO:0007669"/>
    <property type="project" value="InterPro"/>
</dbReference>
<dbReference type="GO" id="GO:0000455">
    <property type="term" value="P:enzyme-directed rRNA pseudouridine synthesis"/>
    <property type="evidence" value="ECO:0007669"/>
    <property type="project" value="TreeGrafter"/>
</dbReference>
<comment type="function">
    <text evidence="5">Responsible for synthesis of pseudouridine from uracil.</text>
</comment>